<accession>A0AAV4AE14</accession>
<dbReference type="Proteomes" id="UP000735302">
    <property type="component" value="Unassembled WGS sequence"/>
</dbReference>
<dbReference type="AlphaFoldDB" id="A0AAV4AE14"/>
<evidence type="ECO:0000313" key="3">
    <source>
        <dbReference type="Proteomes" id="UP000735302"/>
    </source>
</evidence>
<comment type="caution">
    <text evidence="2">The sequence shown here is derived from an EMBL/GenBank/DDBJ whole genome shotgun (WGS) entry which is preliminary data.</text>
</comment>
<dbReference type="EMBL" id="BLXT01003747">
    <property type="protein sequence ID" value="GFO05237.1"/>
    <property type="molecule type" value="Genomic_DNA"/>
</dbReference>
<keyword evidence="3" id="KW-1185">Reference proteome</keyword>
<name>A0AAV4AE14_9GAST</name>
<feature type="region of interest" description="Disordered" evidence="1">
    <location>
        <begin position="67"/>
        <end position="88"/>
    </location>
</feature>
<evidence type="ECO:0000313" key="2">
    <source>
        <dbReference type="EMBL" id="GFO05237.1"/>
    </source>
</evidence>
<organism evidence="2 3">
    <name type="scientific">Plakobranchus ocellatus</name>
    <dbReference type="NCBI Taxonomy" id="259542"/>
    <lineage>
        <taxon>Eukaryota</taxon>
        <taxon>Metazoa</taxon>
        <taxon>Spiralia</taxon>
        <taxon>Lophotrochozoa</taxon>
        <taxon>Mollusca</taxon>
        <taxon>Gastropoda</taxon>
        <taxon>Heterobranchia</taxon>
        <taxon>Euthyneura</taxon>
        <taxon>Panpulmonata</taxon>
        <taxon>Sacoglossa</taxon>
        <taxon>Placobranchoidea</taxon>
        <taxon>Plakobranchidae</taxon>
        <taxon>Plakobranchus</taxon>
    </lineage>
</organism>
<sequence length="88" mass="9891">MDSPCPLGSQWEPLLYLTTGADGLHHGLSTPRRTKIRVVRSHYENLGAHVTAVLNIFQGPTGPFRKTFSSLTPTNRQHKRNVPDKRET</sequence>
<evidence type="ECO:0000256" key="1">
    <source>
        <dbReference type="SAM" id="MobiDB-lite"/>
    </source>
</evidence>
<reference evidence="2 3" key="1">
    <citation type="journal article" date="2021" name="Elife">
        <title>Chloroplast acquisition without the gene transfer in kleptoplastic sea slugs, Plakobranchus ocellatus.</title>
        <authorList>
            <person name="Maeda T."/>
            <person name="Takahashi S."/>
            <person name="Yoshida T."/>
            <person name="Shimamura S."/>
            <person name="Takaki Y."/>
            <person name="Nagai Y."/>
            <person name="Toyoda A."/>
            <person name="Suzuki Y."/>
            <person name="Arimoto A."/>
            <person name="Ishii H."/>
            <person name="Satoh N."/>
            <person name="Nishiyama T."/>
            <person name="Hasebe M."/>
            <person name="Maruyama T."/>
            <person name="Minagawa J."/>
            <person name="Obokata J."/>
            <person name="Shigenobu S."/>
        </authorList>
    </citation>
    <scope>NUCLEOTIDE SEQUENCE [LARGE SCALE GENOMIC DNA]</scope>
</reference>
<proteinExistence type="predicted"/>
<protein>
    <submittedName>
        <fullName evidence="2">Uncharacterized protein</fullName>
    </submittedName>
</protein>
<gene>
    <name evidence="2" type="ORF">PoB_003174200</name>
</gene>